<sequence>MMIRYRPLLPLFFALLCLGGALYGRLGLTKTPVHQEGFHLDATTPTRGMAPVTLETGPMYTLDLEFPGRFPLNGSVALGASLLTSEGNPVFELEDAYWHQQGTWHEEGQSGTWNEQYTRSTFNFRVAEPARYQVVIDLYESNLGSPVPMRARLLASQPRKVGSAPFFIGFLVFLVIAGVVAMRRTRVTRKVLKTLGPDSTLNVKGEAFTVVDVREHGEAGEEPGYELRLKNAYGGERYLAVETYEEEWTDSEGNDHTRKRRYMLLDASLSEGEQAMIAQNPRPNQLRLRGQTLYYDPNNSGEGTLKTTLHGQLYTSAYHARMYTPESLPQESARGTYLLEHITYKERDESEWNLVEILAWQDLEFVDIKPRPPARG</sequence>
<comment type="caution">
    <text evidence="2">The sequence shown here is derived from an EMBL/GenBank/DDBJ whole genome shotgun (WGS) entry which is preliminary data.</text>
</comment>
<keyword evidence="3" id="KW-1185">Reference proteome</keyword>
<keyword evidence="1" id="KW-0472">Membrane</keyword>
<dbReference type="RefSeq" id="WP_111730359.1">
    <property type="nucleotide sequence ID" value="NZ_QHKO01000005.1"/>
</dbReference>
<evidence type="ECO:0000256" key="1">
    <source>
        <dbReference type="SAM" id="Phobius"/>
    </source>
</evidence>
<reference evidence="2 3" key="1">
    <citation type="submission" date="2018-05" db="EMBL/GenBank/DDBJ databases">
        <title>Lujinxingia marina gen. nov. sp. nov., a new facultative anaerobic member of the class Deltaproteobacteria, and proposal of Lujinxingaceae fam. nov.</title>
        <authorList>
            <person name="Li C.-M."/>
        </authorList>
    </citation>
    <scope>NUCLEOTIDE SEQUENCE [LARGE SCALE GENOMIC DNA]</scope>
    <source>
        <strain evidence="2 3">B210</strain>
    </source>
</reference>
<evidence type="ECO:0000313" key="2">
    <source>
        <dbReference type="EMBL" id="RAL21796.1"/>
    </source>
</evidence>
<evidence type="ECO:0008006" key="4">
    <source>
        <dbReference type="Google" id="ProtNLM"/>
    </source>
</evidence>
<dbReference type="OrthoDB" id="5484446at2"/>
<dbReference type="Proteomes" id="UP000249169">
    <property type="component" value="Unassembled WGS sequence"/>
</dbReference>
<dbReference type="EMBL" id="QHKO01000005">
    <property type="protein sequence ID" value="RAL21796.1"/>
    <property type="molecule type" value="Genomic_DNA"/>
</dbReference>
<dbReference type="AlphaFoldDB" id="A0A328C8U3"/>
<feature type="transmembrane region" description="Helical" evidence="1">
    <location>
        <begin position="164"/>
        <end position="182"/>
    </location>
</feature>
<accession>A0A328C8U3</accession>
<gene>
    <name evidence="2" type="ORF">DL240_13165</name>
</gene>
<proteinExistence type="predicted"/>
<keyword evidence="1" id="KW-1133">Transmembrane helix</keyword>
<protein>
    <recommendedName>
        <fullName evidence="4">DUF4178 domain-containing protein</fullName>
    </recommendedName>
</protein>
<keyword evidence="1" id="KW-0812">Transmembrane</keyword>
<evidence type="ECO:0000313" key="3">
    <source>
        <dbReference type="Proteomes" id="UP000249169"/>
    </source>
</evidence>
<organism evidence="2 3">
    <name type="scientific">Lujinxingia litoralis</name>
    <dbReference type="NCBI Taxonomy" id="2211119"/>
    <lineage>
        <taxon>Bacteria</taxon>
        <taxon>Deltaproteobacteria</taxon>
        <taxon>Bradymonadales</taxon>
        <taxon>Lujinxingiaceae</taxon>
        <taxon>Lujinxingia</taxon>
    </lineage>
</organism>
<name>A0A328C8U3_9DELT</name>